<evidence type="ECO:0000259" key="9">
    <source>
        <dbReference type="PROSITE" id="PS50217"/>
    </source>
</evidence>
<dbReference type="Gene3D" id="1.20.5.170">
    <property type="match status" value="1"/>
</dbReference>
<comment type="subcellular location">
    <subcellularLocation>
        <location evidence="1">Nucleus</location>
    </subcellularLocation>
</comment>
<evidence type="ECO:0000313" key="11">
    <source>
        <dbReference type="Proteomes" id="UP001374535"/>
    </source>
</evidence>
<evidence type="ECO:0000256" key="2">
    <source>
        <dbReference type="ARBA" id="ARBA00007163"/>
    </source>
</evidence>
<keyword evidence="7" id="KW-0175">Coiled coil</keyword>
<dbReference type="SUPFAM" id="SSF57959">
    <property type="entry name" value="Leucine zipper domain"/>
    <property type="match status" value="1"/>
</dbReference>
<evidence type="ECO:0000256" key="7">
    <source>
        <dbReference type="SAM" id="Coils"/>
    </source>
</evidence>
<name>A0AAQ3RU01_VIGMU</name>
<dbReference type="InterPro" id="IPR004827">
    <property type="entry name" value="bZIP"/>
</dbReference>
<feature type="coiled-coil region" evidence="7">
    <location>
        <begin position="322"/>
        <end position="356"/>
    </location>
</feature>
<accession>A0AAQ3RU01</accession>
<dbReference type="AlphaFoldDB" id="A0AAQ3RU01"/>
<proteinExistence type="inferred from homology"/>
<dbReference type="InterPro" id="IPR046347">
    <property type="entry name" value="bZIP_sf"/>
</dbReference>
<dbReference type="CDD" id="cd14702">
    <property type="entry name" value="bZIP_plant_GBF1"/>
    <property type="match status" value="1"/>
</dbReference>
<dbReference type="PROSITE" id="PS50217">
    <property type="entry name" value="BZIP"/>
    <property type="match status" value="1"/>
</dbReference>
<evidence type="ECO:0000256" key="5">
    <source>
        <dbReference type="ARBA" id="ARBA00023163"/>
    </source>
</evidence>
<dbReference type="Pfam" id="PF00170">
    <property type="entry name" value="bZIP_1"/>
    <property type="match status" value="1"/>
</dbReference>
<evidence type="ECO:0000313" key="10">
    <source>
        <dbReference type="EMBL" id="WVZ04504.1"/>
    </source>
</evidence>
<feature type="region of interest" description="Disordered" evidence="8">
    <location>
        <begin position="48"/>
        <end position="67"/>
    </location>
</feature>
<feature type="domain" description="BZIP" evidence="9">
    <location>
        <begin position="297"/>
        <end position="360"/>
    </location>
</feature>
<dbReference type="GO" id="GO:0005634">
    <property type="term" value="C:nucleus"/>
    <property type="evidence" value="ECO:0007669"/>
    <property type="project" value="UniProtKB-SubCell"/>
</dbReference>
<feature type="compositionally biased region" description="Polar residues" evidence="8">
    <location>
        <begin position="48"/>
        <end position="57"/>
    </location>
</feature>
<dbReference type="InterPro" id="IPR044827">
    <property type="entry name" value="GBF-like"/>
</dbReference>
<evidence type="ECO:0000256" key="8">
    <source>
        <dbReference type="SAM" id="MobiDB-lite"/>
    </source>
</evidence>
<dbReference type="InterPro" id="IPR045314">
    <property type="entry name" value="bZIP_plant_GBF1"/>
</dbReference>
<keyword evidence="6" id="KW-0539">Nucleus</keyword>
<organism evidence="10 11">
    <name type="scientific">Vigna mungo</name>
    <name type="common">Black gram</name>
    <name type="synonym">Phaseolus mungo</name>
    <dbReference type="NCBI Taxonomy" id="3915"/>
    <lineage>
        <taxon>Eukaryota</taxon>
        <taxon>Viridiplantae</taxon>
        <taxon>Streptophyta</taxon>
        <taxon>Embryophyta</taxon>
        <taxon>Tracheophyta</taxon>
        <taxon>Spermatophyta</taxon>
        <taxon>Magnoliopsida</taxon>
        <taxon>eudicotyledons</taxon>
        <taxon>Gunneridae</taxon>
        <taxon>Pentapetalae</taxon>
        <taxon>rosids</taxon>
        <taxon>fabids</taxon>
        <taxon>Fabales</taxon>
        <taxon>Fabaceae</taxon>
        <taxon>Papilionoideae</taxon>
        <taxon>50 kb inversion clade</taxon>
        <taxon>NPAAA clade</taxon>
        <taxon>indigoferoid/millettioid clade</taxon>
        <taxon>Phaseoleae</taxon>
        <taxon>Vigna</taxon>
    </lineage>
</organism>
<dbReference type="Proteomes" id="UP001374535">
    <property type="component" value="Chromosome 7"/>
</dbReference>
<keyword evidence="4" id="KW-0238">DNA-binding</keyword>
<evidence type="ECO:0000256" key="4">
    <source>
        <dbReference type="ARBA" id="ARBA00023125"/>
    </source>
</evidence>
<feature type="region of interest" description="Disordered" evidence="8">
    <location>
        <begin position="287"/>
        <end position="318"/>
    </location>
</feature>
<keyword evidence="3" id="KW-0805">Transcription regulation</keyword>
<comment type="similarity">
    <text evidence="2">Belongs to the bZIP family.</text>
</comment>
<reference evidence="10 11" key="1">
    <citation type="journal article" date="2023" name="Life. Sci Alliance">
        <title>Evolutionary insights into 3D genome organization and epigenetic landscape of Vigna mungo.</title>
        <authorList>
            <person name="Junaid A."/>
            <person name="Singh B."/>
            <person name="Bhatia S."/>
        </authorList>
    </citation>
    <scope>NUCLEOTIDE SEQUENCE [LARGE SCALE GENOMIC DNA]</scope>
    <source>
        <strain evidence="10">Urdbean</strain>
    </source>
</reference>
<evidence type="ECO:0000256" key="1">
    <source>
        <dbReference type="ARBA" id="ARBA00004123"/>
    </source>
</evidence>
<gene>
    <name evidence="10" type="ORF">V8G54_025310</name>
</gene>
<dbReference type="GO" id="GO:0043565">
    <property type="term" value="F:sequence-specific DNA binding"/>
    <property type="evidence" value="ECO:0007669"/>
    <property type="project" value="InterPro"/>
</dbReference>
<feature type="compositionally biased region" description="Basic residues" evidence="8">
    <location>
        <begin position="301"/>
        <end position="317"/>
    </location>
</feature>
<sequence length="387" mass="43623">MVLPFHDECVCIFKILQVGQSSLLASPNTLQRTSAENNMRFKNHSYKKISQPTSNVTPKAKENERRPSIQGINLKGSTKRYVCSAGEYLHYIFPTVSKFVHGVTSESKQRTAVVNDNKNDGGSTKVDIHLRNRQDIRSAKQQQSRMMPGTDNFEANPSDPNQNLHIDLSASSANPVLEEISVHWPVKHVSRTSELIINKNSTILLANVFTIIVHNAYKHGSFQLVDIFSAKHEKSSMTVRNGGAANNVTSIENCNSIQDKTNIGSNHFGANPTERNRNLSTKLSVTNPQLTKEESEEAKEQRRRQSNNKSAKRSRMKMKMERERLNASIKNLGVENAALRKELHDLLHEYDKIVENNDSMLDELNETFGKEKVMEVLSMQYADSGQC</sequence>
<dbReference type="EMBL" id="CP144694">
    <property type="protein sequence ID" value="WVZ04504.1"/>
    <property type="molecule type" value="Genomic_DNA"/>
</dbReference>
<dbReference type="GO" id="GO:0003700">
    <property type="term" value="F:DNA-binding transcription factor activity"/>
    <property type="evidence" value="ECO:0007669"/>
    <property type="project" value="InterPro"/>
</dbReference>
<keyword evidence="5" id="KW-0804">Transcription</keyword>
<dbReference type="PANTHER" id="PTHR45967">
    <property type="entry name" value="G-BOX-BINDING FACTOR 3-RELATED"/>
    <property type="match status" value="1"/>
</dbReference>
<evidence type="ECO:0000256" key="3">
    <source>
        <dbReference type="ARBA" id="ARBA00023015"/>
    </source>
</evidence>
<dbReference type="SMART" id="SM00338">
    <property type="entry name" value="BRLZ"/>
    <property type="match status" value="1"/>
</dbReference>
<keyword evidence="11" id="KW-1185">Reference proteome</keyword>
<evidence type="ECO:0000256" key="6">
    <source>
        <dbReference type="ARBA" id="ARBA00023242"/>
    </source>
</evidence>
<dbReference type="PANTHER" id="PTHR45967:SF38">
    <property type="entry name" value="G-BOX-BINDING FACTOR 2"/>
    <property type="match status" value="1"/>
</dbReference>
<dbReference type="PROSITE" id="PS00036">
    <property type="entry name" value="BZIP_BASIC"/>
    <property type="match status" value="1"/>
</dbReference>
<protein>
    <recommendedName>
        <fullName evidence="9">BZIP domain-containing protein</fullName>
    </recommendedName>
</protein>